<keyword evidence="3" id="KW-0731">Sigma factor</keyword>
<evidence type="ECO:0000259" key="5">
    <source>
        <dbReference type="Pfam" id="PF04542"/>
    </source>
</evidence>
<dbReference type="NCBIfam" id="TIGR02937">
    <property type="entry name" value="sigma70-ECF"/>
    <property type="match status" value="1"/>
</dbReference>
<sequence>MMFQLLELIENEEDREFCRKLSEQFDSAMYHVAYGILKNSADAEDAVQESYIAIINNLDKISRENCHEAWNYIVTIVRSRAINVYRRRNRESKMDEDTIENLLQESQGDGEIFELPDGSSMSELIGRMKYPYKDVLYLRYYNELSYEEIATALDTTVDNARHISSRARKKLQEKLEKGNSL</sequence>
<dbReference type="Pfam" id="PF08281">
    <property type="entry name" value="Sigma70_r4_2"/>
    <property type="match status" value="1"/>
</dbReference>
<dbReference type="InterPro" id="IPR036388">
    <property type="entry name" value="WH-like_DNA-bd_sf"/>
</dbReference>
<organism evidence="7 8">
    <name type="scientific">Roseburia amylophila</name>
    <dbReference type="NCBI Taxonomy" id="2981794"/>
    <lineage>
        <taxon>Bacteria</taxon>
        <taxon>Bacillati</taxon>
        <taxon>Bacillota</taxon>
        <taxon>Clostridia</taxon>
        <taxon>Lachnospirales</taxon>
        <taxon>Lachnospiraceae</taxon>
        <taxon>Roseburia</taxon>
    </lineage>
</organism>
<dbReference type="GO" id="GO:0016987">
    <property type="term" value="F:sigma factor activity"/>
    <property type="evidence" value="ECO:0007669"/>
    <property type="project" value="UniProtKB-KW"/>
</dbReference>
<dbReference type="PANTHER" id="PTHR43133">
    <property type="entry name" value="RNA POLYMERASE ECF-TYPE SIGMA FACTO"/>
    <property type="match status" value="1"/>
</dbReference>
<feature type="domain" description="RNA polymerase sigma-70 region 2" evidence="5">
    <location>
        <begin position="26"/>
        <end position="90"/>
    </location>
</feature>
<keyword evidence="2" id="KW-0805">Transcription regulation</keyword>
<dbReference type="InterPro" id="IPR039425">
    <property type="entry name" value="RNA_pol_sigma-70-like"/>
</dbReference>
<protein>
    <submittedName>
        <fullName evidence="7">Sigma-70 family RNA polymerase sigma factor</fullName>
    </submittedName>
</protein>
<dbReference type="InterPro" id="IPR013324">
    <property type="entry name" value="RNA_pol_sigma_r3/r4-like"/>
</dbReference>
<dbReference type="InterPro" id="IPR007627">
    <property type="entry name" value="RNA_pol_sigma70_r2"/>
</dbReference>
<dbReference type="Pfam" id="PF04542">
    <property type="entry name" value="Sigma70_r2"/>
    <property type="match status" value="1"/>
</dbReference>
<evidence type="ECO:0000259" key="6">
    <source>
        <dbReference type="Pfam" id="PF08281"/>
    </source>
</evidence>
<dbReference type="PANTHER" id="PTHR43133:SF60">
    <property type="entry name" value="RNA POLYMERASE SIGMA FACTOR SIGV"/>
    <property type="match status" value="1"/>
</dbReference>
<name>A0AAW4WHQ6_9FIRM</name>
<dbReference type="CDD" id="cd06171">
    <property type="entry name" value="Sigma70_r4"/>
    <property type="match status" value="1"/>
</dbReference>
<dbReference type="SUPFAM" id="SSF88659">
    <property type="entry name" value="Sigma3 and sigma4 domains of RNA polymerase sigma factors"/>
    <property type="match status" value="1"/>
</dbReference>
<dbReference type="InterPro" id="IPR014284">
    <property type="entry name" value="RNA_pol_sigma-70_dom"/>
</dbReference>
<evidence type="ECO:0000256" key="1">
    <source>
        <dbReference type="ARBA" id="ARBA00010641"/>
    </source>
</evidence>
<reference evidence="7" key="1">
    <citation type="submission" date="2021-10" db="EMBL/GenBank/DDBJ databases">
        <title>Anaerobic single-cell dispensing facilitates the cultivation of human gut bacteria.</title>
        <authorList>
            <person name="Afrizal A."/>
        </authorList>
    </citation>
    <scope>NUCLEOTIDE SEQUENCE</scope>
    <source>
        <strain evidence="7">CLA-AA-H204</strain>
    </source>
</reference>
<evidence type="ECO:0000256" key="2">
    <source>
        <dbReference type="ARBA" id="ARBA00023015"/>
    </source>
</evidence>
<dbReference type="RefSeq" id="WP_227710168.1">
    <property type="nucleotide sequence ID" value="NZ_JAJEQW010000008.1"/>
</dbReference>
<evidence type="ECO:0000256" key="4">
    <source>
        <dbReference type="ARBA" id="ARBA00023163"/>
    </source>
</evidence>
<dbReference type="InterPro" id="IPR013249">
    <property type="entry name" value="RNA_pol_sigma70_r4_t2"/>
</dbReference>
<dbReference type="SUPFAM" id="SSF88946">
    <property type="entry name" value="Sigma2 domain of RNA polymerase sigma factors"/>
    <property type="match status" value="1"/>
</dbReference>
<gene>
    <name evidence="7" type="ORF">LKD47_08220</name>
</gene>
<comment type="caution">
    <text evidence="7">The sequence shown here is derived from an EMBL/GenBank/DDBJ whole genome shotgun (WGS) entry which is preliminary data.</text>
</comment>
<dbReference type="EMBL" id="JAJEQW010000008">
    <property type="protein sequence ID" value="MCC2242275.1"/>
    <property type="molecule type" value="Genomic_DNA"/>
</dbReference>
<dbReference type="AlphaFoldDB" id="A0AAW4WHQ6"/>
<dbReference type="GO" id="GO:0003677">
    <property type="term" value="F:DNA binding"/>
    <property type="evidence" value="ECO:0007669"/>
    <property type="project" value="InterPro"/>
</dbReference>
<evidence type="ECO:0000256" key="3">
    <source>
        <dbReference type="ARBA" id="ARBA00023082"/>
    </source>
</evidence>
<dbReference type="Gene3D" id="1.10.10.10">
    <property type="entry name" value="Winged helix-like DNA-binding domain superfamily/Winged helix DNA-binding domain"/>
    <property type="match status" value="1"/>
</dbReference>
<dbReference type="GO" id="GO:0006352">
    <property type="term" value="P:DNA-templated transcription initiation"/>
    <property type="evidence" value="ECO:0007669"/>
    <property type="project" value="InterPro"/>
</dbReference>
<dbReference type="Gene3D" id="1.10.1740.10">
    <property type="match status" value="1"/>
</dbReference>
<accession>A0AAW4WHQ6</accession>
<dbReference type="InterPro" id="IPR013325">
    <property type="entry name" value="RNA_pol_sigma_r2"/>
</dbReference>
<comment type="similarity">
    <text evidence="1">Belongs to the sigma-70 factor family. ECF subfamily.</text>
</comment>
<proteinExistence type="inferred from homology"/>
<evidence type="ECO:0000313" key="8">
    <source>
        <dbReference type="Proteomes" id="UP001198893"/>
    </source>
</evidence>
<dbReference type="Proteomes" id="UP001198893">
    <property type="component" value="Unassembled WGS sequence"/>
</dbReference>
<keyword evidence="4" id="KW-0804">Transcription</keyword>
<feature type="domain" description="RNA polymerase sigma factor 70 region 4 type 2" evidence="6">
    <location>
        <begin position="122"/>
        <end position="171"/>
    </location>
</feature>
<evidence type="ECO:0000313" key="7">
    <source>
        <dbReference type="EMBL" id="MCC2242275.1"/>
    </source>
</evidence>